<protein>
    <submittedName>
        <fullName evidence="2">Proline racemase</fullName>
    </submittedName>
</protein>
<dbReference type="SFLD" id="SFLDS00028">
    <property type="entry name" value="Proline_Racemase"/>
    <property type="match status" value="1"/>
</dbReference>
<dbReference type="Pfam" id="PF05544">
    <property type="entry name" value="Pro_racemase"/>
    <property type="match status" value="1"/>
</dbReference>
<accession>A0A1T4TVQ5</accession>
<comment type="similarity">
    <text evidence="1">Belongs to the proline racemase family.</text>
</comment>
<evidence type="ECO:0000313" key="2">
    <source>
        <dbReference type="EMBL" id="SKA44408.1"/>
    </source>
</evidence>
<dbReference type="SUPFAM" id="SSF54506">
    <property type="entry name" value="Diaminopimelate epimerase-like"/>
    <property type="match status" value="1"/>
</dbReference>
<evidence type="ECO:0000256" key="1">
    <source>
        <dbReference type="ARBA" id="ARBA00007529"/>
    </source>
</evidence>
<gene>
    <name evidence="2" type="ORF">SAMN04488128_106392</name>
</gene>
<dbReference type="PIRSF" id="PIRSF029792">
    <property type="entry name" value="Pro_racemase"/>
    <property type="match status" value="1"/>
</dbReference>
<organism evidence="2 3">
    <name type="scientific">Chitinophaga eiseniae</name>
    <dbReference type="NCBI Taxonomy" id="634771"/>
    <lineage>
        <taxon>Bacteria</taxon>
        <taxon>Pseudomonadati</taxon>
        <taxon>Bacteroidota</taxon>
        <taxon>Chitinophagia</taxon>
        <taxon>Chitinophagales</taxon>
        <taxon>Chitinophagaceae</taxon>
        <taxon>Chitinophaga</taxon>
    </lineage>
</organism>
<dbReference type="AlphaFoldDB" id="A0A1T4TVQ5"/>
<dbReference type="STRING" id="634771.SAMN04488128_106392"/>
<dbReference type="EMBL" id="FUWZ01000006">
    <property type="protein sequence ID" value="SKA44408.1"/>
    <property type="molecule type" value="Genomic_DNA"/>
</dbReference>
<dbReference type="PANTHER" id="PTHR33442">
    <property type="entry name" value="TRANS-3-HYDROXY-L-PROLINE DEHYDRATASE"/>
    <property type="match status" value="1"/>
</dbReference>
<dbReference type="PANTHER" id="PTHR33442:SF1">
    <property type="entry name" value="TRANS-3-HYDROXY-L-PROLINE DEHYDRATASE"/>
    <property type="match status" value="1"/>
</dbReference>
<reference evidence="3" key="1">
    <citation type="submission" date="2017-02" db="EMBL/GenBank/DDBJ databases">
        <authorList>
            <person name="Varghese N."/>
            <person name="Submissions S."/>
        </authorList>
    </citation>
    <scope>NUCLEOTIDE SEQUENCE [LARGE SCALE GENOMIC DNA]</scope>
    <source>
        <strain evidence="3">DSM 22224</strain>
    </source>
</reference>
<evidence type="ECO:0000313" key="3">
    <source>
        <dbReference type="Proteomes" id="UP000190367"/>
    </source>
</evidence>
<dbReference type="GO" id="GO:0047580">
    <property type="term" value="F:4-hydroxyproline epimerase activity"/>
    <property type="evidence" value="ECO:0007669"/>
    <property type="project" value="TreeGrafter"/>
</dbReference>
<sequence length="374" mass="41754">MKRPKQVVSVWMFLFKPSTTFLHHLFPYKMQTLLNNFSLDVPAGWLKIETIDMHTGGEPLRVFISGLPAVEGGTVLEKRRYFKERLDFIRTGIMWEPRGHADMYGAVISPSSDADLDVFFLHNEGYSTMCGHAVIALTRLVLETGIVRKEGDHPELVFNVPAGKIYARATVKDGKVGDVSFRNVPSFLYLADQEITVPGMGRVKFDVAYGGAFYAFVEAAHLQLDLDGAHYNQLIDYGRRIKHAVMNNFTIRHPFEEDLSFLYGTIFTGGARGKGHHSRNVCIFAEGEVDRSATGSGVSARAALHYAKGTLKQHETIIIESITGSTMGVTVRELTRLGQHNAVVPEVSGTAFVTGRHTFYFDPEDPFKEGFIFR</sequence>
<proteinExistence type="inferred from homology"/>
<dbReference type="Gene3D" id="3.10.310.10">
    <property type="entry name" value="Diaminopimelate Epimerase, Chain A, domain 1"/>
    <property type="match status" value="2"/>
</dbReference>
<dbReference type="Proteomes" id="UP000190367">
    <property type="component" value="Unassembled WGS sequence"/>
</dbReference>
<name>A0A1T4TVQ5_9BACT</name>
<dbReference type="FunFam" id="3.10.310.10:FF:000003">
    <property type="entry name" value="Proline racemase"/>
    <property type="match status" value="1"/>
</dbReference>
<keyword evidence="3" id="KW-1185">Reference proteome</keyword>
<dbReference type="InterPro" id="IPR008794">
    <property type="entry name" value="Pro_racemase_fam"/>
</dbReference>